<evidence type="ECO:0000313" key="2">
    <source>
        <dbReference type="EMBL" id="QOY37713.1"/>
    </source>
</evidence>
<proteinExistence type="predicted"/>
<reference evidence="1 3" key="1">
    <citation type="submission" date="2016-10" db="EMBL/GenBank/DDBJ databases">
        <title>Draft genome sequences of four alkaliphilic bacteria belonging to the Anaerobacillus genus.</title>
        <authorList>
            <person name="Bassil N.M."/>
            <person name="Lloyd J.R."/>
        </authorList>
    </citation>
    <scope>NUCLEOTIDE SEQUENCE [LARGE SCALE GENOMIC DNA]</scope>
    <source>
        <strain evidence="1 3">NB2006</strain>
    </source>
</reference>
<dbReference type="Proteomes" id="UP000180175">
    <property type="component" value="Chromosome"/>
</dbReference>
<protein>
    <submittedName>
        <fullName evidence="1">Uncharacterized protein</fullName>
    </submittedName>
</protein>
<dbReference type="RefSeq" id="WP_071316205.1">
    <property type="nucleotide sequence ID" value="NZ_CP063356.2"/>
</dbReference>
<accession>A0A1S2MCT2</accession>
<dbReference type="OrthoDB" id="2665988at2"/>
<dbReference type="AlphaFoldDB" id="A0A1S2MCT2"/>
<dbReference type="EMBL" id="LQXD01000053">
    <property type="protein sequence ID" value="OIJ22558.1"/>
    <property type="molecule type" value="Genomic_DNA"/>
</dbReference>
<organism evidence="1 3">
    <name type="scientific">Anaerobacillus isosaccharinicus</name>
    <dbReference type="NCBI Taxonomy" id="1532552"/>
    <lineage>
        <taxon>Bacteria</taxon>
        <taxon>Bacillati</taxon>
        <taxon>Bacillota</taxon>
        <taxon>Bacilli</taxon>
        <taxon>Bacillales</taxon>
        <taxon>Bacillaceae</taxon>
        <taxon>Anaerobacillus</taxon>
    </lineage>
</organism>
<gene>
    <name evidence="2" type="ORF">AWH56_009070</name>
    <name evidence="1" type="ORF">AWH56_05685</name>
</gene>
<evidence type="ECO:0000313" key="1">
    <source>
        <dbReference type="EMBL" id="OIJ22558.1"/>
    </source>
</evidence>
<name>A0A1S2MCT2_9BACI</name>
<dbReference type="KEGG" id="aia:AWH56_009070"/>
<reference evidence="2" key="4">
    <citation type="submission" date="2020-10" db="EMBL/GenBank/DDBJ databases">
        <authorList>
            <person name="Bassil N.M."/>
            <person name="Lloyd J.R."/>
        </authorList>
    </citation>
    <scope>NUCLEOTIDE SEQUENCE</scope>
    <source>
        <strain evidence="2">NB2006</strain>
    </source>
</reference>
<reference evidence="2 3" key="3">
    <citation type="journal article" date="2019" name="Int. J. Syst. Evol. Microbiol.">
        <title>Anaerobacillus isosaccharinicus sp. nov., an alkaliphilic bacterium which degrades isosaccharinic acid.</title>
        <authorList>
            <person name="Bassil N.M."/>
            <person name="Lloyd J.R."/>
        </authorList>
    </citation>
    <scope>NUCLEOTIDE SEQUENCE [LARGE SCALE GENOMIC DNA]</scope>
    <source>
        <strain evidence="2 3">NB2006</strain>
    </source>
</reference>
<sequence length="65" mass="7417">MNKRKTKQEIGFIQGIAYAVTMIKQHGADAHDIITQSGIKPEDFIKYAEKSDLAYLQEIFNTTEK</sequence>
<evidence type="ECO:0000313" key="3">
    <source>
        <dbReference type="Proteomes" id="UP000180175"/>
    </source>
</evidence>
<reference evidence="2 3" key="2">
    <citation type="journal article" date="2017" name="Genome Announc.">
        <title>Draft Genome Sequences of Four Alkaliphilic Bacteria Belonging to the Anaerobacillus Genus.</title>
        <authorList>
            <person name="Bassil N.M."/>
            <person name="Lloyd J.R."/>
        </authorList>
    </citation>
    <scope>NUCLEOTIDE SEQUENCE [LARGE SCALE GENOMIC DNA]</scope>
    <source>
        <strain evidence="2 3">NB2006</strain>
    </source>
</reference>
<dbReference type="EMBL" id="CP063356">
    <property type="protein sequence ID" value="QOY37713.1"/>
    <property type="molecule type" value="Genomic_DNA"/>
</dbReference>
<keyword evidence="3" id="KW-1185">Reference proteome</keyword>